<accession>A0ABY6KMF6</accession>
<keyword evidence="2" id="KW-1185">Reference proteome</keyword>
<gene>
    <name evidence="1" type="ORF">LAZ67_7000290</name>
</gene>
<reference evidence="1 2" key="1">
    <citation type="submission" date="2022-01" db="EMBL/GenBank/DDBJ databases">
        <title>A chromosomal length assembly of Cordylochernes scorpioides.</title>
        <authorList>
            <person name="Zeh D."/>
            <person name="Zeh J."/>
        </authorList>
    </citation>
    <scope>NUCLEOTIDE SEQUENCE [LARGE SCALE GENOMIC DNA]</scope>
    <source>
        <strain evidence="1">IN4F17</strain>
        <tissue evidence="1">Whole Body</tissue>
    </source>
</reference>
<dbReference type="InterPro" id="IPR009846">
    <property type="entry name" value="SF3b5/RDS3-10"/>
</dbReference>
<protein>
    <submittedName>
        <fullName evidence="1">SF3B5</fullName>
    </submittedName>
</protein>
<sequence>MEISEALHWTRQQQQKIDMDPEQQLYTPKIVDIGDRYNIHSQLEHLQSKYIGTGQCGYNKRDSFTDLSRAVVSGPVVEADTALCLQIKDPVAGEVREVAVEMVVWFSECQTSIMIAIIRTWDILASCNTMH</sequence>
<dbReference type="Pfam" id="PF07189">
    <property type="entry name" value="SF3b10"/>
    <property type="match status" value="1"/>
</dbReference>
<dbReference type="EMBL" id="CP092869">
    <property type="protein sequence ID" value="UYV69699.1"/>
    <property type="molecule type" value="Genomic_DNA"/>
</dbReference>
<proteinExistence type="predicted"/>
<organism evidence="1 2">
    <name type="scientific">Cordylochernes scorpioides</name>
    <dbReference type="NCBI Taxonomy" id="51811"/>
    <lineage>
        <taxon>Eukaryota</taxon>
        <taxon>Metazoa</taxon>
        <taxon>Ecdysozoa</taxon>
        <taxon>Arthropoda</taxon>
        <taxon>Chelicerata</taxon>
        <taxon>Arachnida</taxon>
        <taxon>Pseudoscorpiones</taxon>
        <taxon>Cheliferoidea</taxon>
        <taxon>Chernetidae</taxon>
        <taxon>Cordylochernes</taxon>
    </lineage>
</organism>
<evidence type="ECO:0000313" key="1">
    <source>
        <dbReference type="EMBL" id="UYV69699.1"/>
    </source>
</evidence>
<evidence type="ECO:0000313" key="2">
    <source>
        <dbReference type="Proteomes" id="UP001235939"/>
    </source>
</evidence>
<name>A0ABY6KMF6_9ARAC</name>
<dbReference type="Proteomes" id="UP001235939">
    <property type="component" value="Chromosome 07"/>
</dbReference>